<dbReference type="OrthoDB" id="71751at2"/>
<dbReference type="RefSeq" id="WP_025240871.1">
    <property type="nucleotide sequence ID" value="NZ_CP007441.1"/>
</dbReference>
<dbReference type="PATRIC" id="fig|316.77.peg.1216"/>
<dbReference type="EMBL" id="CP007441">
    <property type="protein sequence ID" value="AHL74694.1"/>
    <property type="molecule type" value="Genomic_DNA"/>
</dbReference>
<dbReference type="AlphaFoldDB" id="W8QWL6"/>
<reference evidence="2 3" key="2">
    <citation type="submission" date="2014-03" db="EMBL/GenBank/DDBJ databases">
        <authorList>
            <person name="Baltrus D."/>
            <person name="Dougherty K."/>
        </authorList>
    </citation>
    <scope>NUCLEOTIDE SEQUENCE</scope>
    <source>
        <strain evidence="2 3">28a24</strain>
    </source>
</reference>
<accession>W8QWL6</accession>
<feature type="domain" description="Hypervirulence associated protein TUDOR" evidence="1">
    <location>
        <begin position="9"/>
        <end position="67"/>
    </location>
</feature>
<evidence type="ECO:0000259" key="1">
    <source>
        <dbReference type="Pfam" id="PF11160"/>
    </source>
</evidence>
<proteinExistence type="predicted"/>
<dbReference type="InterPro" id="IPR021331">
    <property type="entry name" value="Hva1_TUDOR"/>
</dbReference>
<evidence type="ECO:0000313" key="3">
    <source>
        <dbReference type="Proteomes" id="UP000019522"/>
    </source>
</evidence>
<dbReference type="Pfam" id="PF11160">
    <property type="entry name" value="Hva1_TUDOR"/>
    <property type="match status" value="1"/>
</dbReference>
<dbReference type="Gene3D" id="2.30.30.1060">
    <property type="match status" value="1"/>
</dbReference>
<name>W8QWL6_STUST</name>
<dbReference type="Proteomes" id="UP000019522">
    <property type="component" value="Chromosome"/>
</dbReference>
<reference evidence="3" key="1">
    <citation type="journal article" date="2014" name="Genome Announc.">
        <title>Complete Genome Sequence of the Highly Transformable Pseudomonas stutzeri Strain 28a24.</title>
        <authorList>
            <person name="Smith B.A."/>
            <person name="Dougherty K.M."/>
            <person name="Baltrus D.A."/>
        </authorList>
    </citation>
    <scope>NUCLEOTIDE SEQUENCE [LARGE SCALE GENOMIC DNA]</scope>
    <source>
        <strain evidence="3">28a24</strain>
    </source>
</reference>
<protein>
    <recommendedName>
        <fullName evidence="1">Hypervirulence associated protein TUDOR domain-containing protein</fullName>
    </recommendedName>
</protein>
<dbReference type="KEGG" id="pstt:CH92_06110"/>
<evidence type="ECO:0000313" key="2">
    <source>
        <dbReference type="EMBL" id="AHL74694.1"/>
    </source>
</evidence>
<organism evidence="2 3">
    <name type="scientific">Stutzerimonas stutzeri</name>
    <name type="common">Pseudomonas stutzeri</name>
    <dbReference type="NCBI Taxonomy" id="316"/>
    <lineage>
        <taxon>Bacteria</taxon>
        <taxon>Pseudomonadati</taxon>
        <taxon>Pseudomonadota</taxon>
        <taxon>Gammaproteobacteria</taxon>
        <taxon>Pseudomonadales</taxon>
        <taxon>Pseudomonadaceae</taxon>
        <taxon>Stutzerimonas</taxon>
    </lineage>
</organism>
<sequence length="71" mass="8154">MNQHTFEIGNHVPWNSEVGYVTGRIIKVITQDTEYKGRTRRATPDEPQYEIRSDKTEHTAMHKGSALGKIQ</sequence>
<gene>
    <name evidence="2" type="ORF">CH92_06110</name>
</gene>